<feature type="region of interest" description="Disordered" evidence="2">
    <location>
        <begin position="519"/>
        <end position="572"/>
    </location>
</feature>
<reference evidence="4" key="3">
    <citation type="journal article" date="2014" name="Nature">
        <title>Elephant shark genome provides unique insights into gnathostome evolution.</title>
        <authorList>
            <consortium name="International Elephant Shark Genome Sequencing Consortium"/>
            <person name="Venkatesh B."/>
            <person name="Lee A.P."/>
            <person name="Ravi V."/>
            <person name="Maurya A.K."/>
            <person name="Lian M.M."/>
            <person name="Swann J.B."/>
            <person name="Ohta Y."/>
            <person name="Flajnik M.F."/>
            <person name="Sutoh Y."/>
            <person name="Kasahara M."/>
            <person name="Hoon S."/>
            <person name="Gangu V."/>
            <person name="Roy S.W."/>
            <person name="Irimia M."/>
            <person name="Korzh V."/>
            <person name="Kondrychyn I."/>
            <person name="Lim Z.W."/>
            <person name="Tay B.H."/>
            <person name="Tohari S."/>
            <person name="Kong K.W."/>
            <person name="Ho S."/>
            <person name="Lorente-Galdos B."/>
            <person name="Quilez J."/>
            <person name="Marques-Bonet T."/>
            <person name="Raney B.J."/>
            <person name="Ingham P.W."/>
            <person name="Tay A."/>
            <person name="Hillier L.W."/>
            <person name="Minx P."/>
            <person name="Boehm T."/>
            <person name="Wilson R.K."/>
            <person name="Brenner S."/>
            <person name="Warren W.C."/>
        </authorList>
    </citation>
    <scope>NUCLEOTIDE SEQUENCE [LARGE SCALE GENOMIC DNA]</scope>
</reference>
<dbReference type="AlphaFoldDB" id="A0A4W3GZN8"/>
<reference evidence="3" key="5">
    <citation type="submission" date="2025-09" db="UniProtKB">
        <authorList>
            <consortium name="Ensembl"/>
        </authorList>
    </citation>
    <scope>IDENTIFICATION</scope>
</reference>
<proteinExistence type="predicted"/>
<reference evidence="4" key="2">
    <citation type="journal article" date="2007" name="PLoS Biol.">
        <title>Survey sequencing and comparative analysis of the elephant shark (Callorhinchus milii) genome.</title>
        <authorList>
            <person name="Venkatesh B."/>
            <person name="Kirkness E.F."/>
            <person name="Loh Y.H."/>
            <person name="Halpern A.L."/>
            <person name="Lee A.P."/>
            <person name="Johnson J."/>
            <person name="Dandona N."/>
            <person name="Viswanathan L.D."/>
            <person name="Tay A."/>
            <person name="Venter J.C."/>
            <person name="Strausberg R.L."/>
            <person name="Brenner S."/>
        </authorList>
    </citation>
    <scope>NUCLEOTIDE SEQUENCE [LARGE SCALE GENOMIC DNA]</scope>
</reference>
<evidence type="ECO:0000313" key="3">
    <source>
        <dbReference type="Ensembl" id="ENSCMIP00000009011.1"/>
    </source>
</evidence>
<organism evidence="3 4">
    <name type="scientific">Callorhinchus milii</name>
    <name type="common">Ghost shark</name>
    <dbReference type="NCBI Taxonomy" id="7868"/>
    <lineage>
        <taxon>Eukaryota</taxon>
        <taxon>Metazoa</taxon>
        <taxon>Chordata</taxon>
        <taxon>Craniata</taxon>
        <taxon>Vertebrata</taxon>
        <taxon>Chondrichthyes</taxon>
        <taxon>Holocephali</taxon>
        <taxon>Chimaeriformes</taxon>
        <taxon>Callorhinchidae</taxon>
        <taxon>Callorhinchus</taxon>
    </lineage>
</organism>
<keyword evidence="4" id="KW-1185">Reference proteome</keyword>
<dbReference type="Ensembl" id="ENSCMIT00000009260.1">
    <property type="protein sequence ID" value="ENSCMIP00000009011.1"/>
    <property type="gene ID" value="ENSCMIG00000004786.1"/>
</dbReference>
<reference evidence="4" key="1">
    <citation type="journal article" date="2006" name="Science">
        <title>Ancient noncoding elements conserved in the human genome.</title>
        <authorList>
            <person name="Venkatesh B."/>
            <person name="Kirkness E.F."/>
            <person name="Loh Y.H."/>
            <person name="Halpern A.L."/>
            <person name="Lee A.P."/>
            <person name="Johnson J."/>
            <person name="Dandona N."/>
            <person name="Viswanathan L.D."/>
            <person name="Tay A."/>
            <person name="Venter J.C."/>
            <person name="Strausberg R.L."/>
            <person name="Brenner S."/>
        </authorList>
    </citation>
    <scope>NUCLEOTIDE SEQUENCE [LARGE SCALE GENOMIC DNA]</scope>
</reference>
<dbReference type="GO" id="GO:0016020">
    <property type="term" value="C:membrane"/>
    <property type="evidence" value="ECO:0007669"/>
    <property type="project" value="TreeGrafter"/>
</dbReference>
<evidence type="ECO:0000313" key="4">
    <source>
        <dbReference type="Proteomes" id="UP000314986"/>
    </source>
</evidence>
<protein>
    <submittedName>
        <fullName evidence="3">Golgin B1</fullName>
    </submittedName>
</protein>
<dbReference type="Gene3D" id="1.10.287.1490">
    <property type="match status" value="1"/>
</dbReference>
<evidence type="ECO:0000256" key="2">
    <source>
        <dbReference type="SAM" id="MobiDB-lite"/>
    </source>
</evidence>
<feature type="coiled-coil region" evidence="1">
    <location>
        <begin position="190"/>
        <end position="310"/>
    </location>
</feature>
<dbReference type="PANTHER" id="PTHR18887">
    <property type="entry name" value="GOLGI-ASSOCIATED PROTEIN GCP360-RELATED"/>
    <property type="match status" value="1"/>
</dbReference>
<keyword evidence="1" id="KW-0175">Coiled coil</keyword>
<gene>
    <name evidence="3" type="primary">GOLGB1</name>
</gene>
<accession>A0A4W3GZN8</accession>
<name>A0A4W3GZN8_CALMI</name>
<evidence type="ECO:0000256" key="1">
    <source>
        <dbReference type="SAM" id="Coils"/>
    </source>
</evidence>
<feature type="compositionally biased region" description="Low complexity" evidence="2">
    <location>
        <begin position="531"/>
        <end position="542"/>
    </location>
</feature>
<dbReference type="Proteomes" id="UP000314986">
    <property type="component" value="Unassembled WGS sequence"/>
</dbReference>
<reference evidence="3" key="4">
    <citation type="submission" date="2025-08" db="UniProtKB">
        <authorList>
            <consortium name="Ensembl"/>
        </authorList>
    </citation>
    <scope>IDENTIFICATION</scope>
</reference>
<dbReference type="GO" id="GO:0005801">
    <property type="term" value="C:cis-Golgi network"/>
    <property type="evidence" value="ECO:0007669"/>
    <property type="project" value="TreeGrafter"/>
</dbReference>
<dbReference type="GeneTree" id="ENSGT00730000111007"/>
<sequence length="665" mass="75784">MLTFSKSMASLQADRERVLAEHKELESRHRELGELRDRQAGEGVEETTQLREQLRELQARMDDTNSENAKLSAQLVRYREDLNQVITMKDCQHKQVLSSHVERVRALEGEKAEVREQLGEAESREQQLTQLLESVTGEKESLSGQLASLEGTVLELRQEVESLTGGGPLRVLQDQLEGKSAEAEELRGGLARAVTERDEARSKLQAAEARHMEELRRQERDTGIMRNETETAEERVAELARDLLEIEERLRQVMEEREGLRAQNQAFGKAMGSLQHSRDQLLAQLEEGSNKDAEARCRALEEDKAGLTAQLDGFARTVMALQGERDRLSDQLARGWRIQEARQGASPGTVSSPPTTTAAEAQSLRKALAALQDDRDRLLKELRQLRAERVRAGEESELRAQLRQLEAQLEEQRECRERADQDNADHHRQLQQFRDEKQVLEQQMERYLVTMSDKDREISELQAHSHTQQVEVERLETERSGLTSQLNACLTELHHRELRIQHLNSKMAQVYEERNTLAAQARRNGQHQRDTQQQLNQLQAQLHTAPGKSESSVDTAPGGPQEIRGPELESGQTECGDLKLRLAEARRLQERAEGDVERMRLILAEEQEKRLGTEEALLASQQQLRSAELSEWVNAQEEHAMLIELPHTTTSSRVSDGVMVRRGRW</sequence>
<feature type="compositionally biased region" description="Basic and acidic residues" evidence="2">
    <location>
        <begin position="22"/>
        <end position="40"/>
    </location>
</feature>
<dbReference type="GO" id="GO:0005793">
    <property type="term" value="C:endoplasmic reticulum-Golgi intermediate compartment"/>
    <property type="evidence" value="ECO:0007669"/>
    <property type="project" value="TreeGrafter"/>
</dbReference>
<dbReference type="PANTHER" id="PTHR18887:SF2">
    <property type="entry name" value="GOLGIN SUBFAMILY B MEMBER 1"/>
    <property type="match status" value="1"/>
</dbReference>
<dbReference type="InterPro" id="IPR026202">
    <property type="entry name" value="GOLGB1"/>
</dbReference>
<feature type="region of interest" description="Disordered" evidence="2">
    <location>
        <begin position="22"/>
        <end position="50"/>
    </location>
</feature>